<dbReference type="PANTHER" id="PTHR33142">
    <property type="entry name" value="CYCLIN-DEPENDENT PROTEIN KINASE INHIBITOR SMR13"/>
    <property type="match status" value="1"/>
</dbReference>
<feature type="compositionally biased region" description="Basic and acidic residues" evidence="3">
    <location>
        <begin position="24"/>
        <end position="45"/>
    </location>
</feature>
<keyword evidence="5" id="KW-1185">Reference proteome</keyword>
<feature type="compositionally biased region" description="Basic residues" evidence="3">
    <location>
        <begin position="69"/>
        <end position="86"/>
    </location>
</feature>
<reference evidence="4 5" key="1">
    <citation type="submission" date="2023-10" db="EMBL/GenBank/DDBJ databases">
        <title>Chromosome-scale genome assembly provides insights into flower coloration mechanisms of Canna indica.</title>
        <authorList>
            <person name="Li C."/>
        </authorList>
    </citation>
    <scope>NUCLEOTIDE SEQUENCE [LARGE SCALE GENOMIC DNA]</scope>
    <source>
        <tissue evidence="4">Flower</tissue>
    </source>
</reference>
<dbReference type="PANTHER" id="PTHR33142:SF114">
    <property type="entry name" value="CYCLIN-DEPENDENT PROTEIN KINASE INHIBITOR SMR14"/>
    <property type="match status" value="1"/>
</dbReference>
<feature type="region of interest" description="Disordered" evidence="3">
    <location>
        <begin position="1"/>
        <end position="128"/>
    </location>
</feature>
<dbReference type="EMBL" id="CP136893">
    <property type="protein sequence ID" value="WOL04784.1"/>
    <property type="molecule type" value="Genomic_DNA"/>
</dbReference>
<accession>A0AAQ3QBK5</accession>
<feature type="compositionally biased region" description="Polar residues" evidence="3">
    <location>
        <begin position="8"/>
        <end position="20"/>
    </location>
</feature>
<keyword evidence="1" id="KW-0649">Protein kinase inhibitor</keyword>
<sequence>MASKGERSASTPLILSSSAAVVSEENKEETIAELKEMDQELKQSEGDDGYCTPTSPRHRIPAPLECPRAPKKPSSLRRTKRKKRSKQDRGLVNEGGFGDNYLSLEQQGFSPAGKKARNKLTFPSDAMS</sequence>
<name>A0AAQ3QBK5_9LILI</name>
<proteinExistence type="predicted"/>
<evidence type="ECO:0000313" key="4">
    <source>
        <dbReference type="EMBL" id="WOL04784.1"/>
    </source>
</evidence>
<gene>
    <name evidence="4" type="ORF">Cni_G13506</name>
</gene>
<organism evidence="4 5">
    <name type="scientific">Canna indica</name>
    <name type="common">Indian-shot</name>
    <dbReference type="NCBI Taxonomy" id="4628"/>
    <lineage>
        <taxon>Eukaryota</taxon>
        <taxon>Viridiplantae</taxon>
        <taxon>Streptophyta</taxon>
        <taxon>Embryophyta</taxon>
        <taxon>Tracheophyta</taxon>
        <taxon>Spermatophyta</taxon>
        <taxon>Magnoliopsida</taxon>
        <taxon>Liliopsida</taxon>
        <taxon>Zingiberales</taxon>
        <taxon>Cannaceae</taxon>
        <taxon>Canna</taxon>
    </lineage>
</organism>
<dbReference type="Proteomes" id="UP001327560">
    <property type="component" value="Chromosome 4"/>
</dbReference>
<dbReference type="InterPro" id="IPR040389">
    <property type="entry name" value="SMR"/>
</dbReference>
<dbReference type="AlphaFoldDB" id="A0AAQ3QBK5"/>
<dbReference type="GO" id="GO:0004860">
    <property type="term" value="F:protein kinase inhibitor activity"/>
    <property type="evidence" value="ECO:0007669"/>
    <property type="project" value="UniProtKB-KW"/>
</dbReference>
<evidence type="ECO:0000256" key="3">
    <source>
        <dbReference type="SAM" id="MobiDB-lite"/>
    </source>
</evidence>
<dbReference type="GO" id="GO:0032875">
    <property type="term" value="P:regulation of DNA endoreduplication"/>
    <property type="evidence" value="ECO:0007669"/>
    <property type="project" value="InterPro"/>
</dbReference>
<keyword evidence="2" id="KW-0131">Cell cycle</keyword>
<evidence type="ECO:0000313" key="5">
    <source>
        <dbReference type="Proteomes" id="UP001327560"/>
    </source>
</evidence>
<protein>
    <submittedName>
        <fullName evidence="4">Uncharacterized protein</fullName>
    </submittedName>
</protein>
<dbReference type="GO" id="GO:0005634">
    <property type="term" value="C:nucleus"/>
    <property type="evidence" value="ECO:0007669"/>
    <property type="project" value="TreeGrafter"/>
</dbReference>
<evidence type="ECO:0000256" key="1">
    <source>
        <dbReference type="ARBA" id="ARBA00023013"/>
    </source>
</evidence>
<evidence type="ECO:0000256" key="2">
    <source>
        <dbReference type="ARBA" id="ARBA00023306"/>
    </source>
</evidence>